<evidence type="ECO:0000313" key="2">
    <source>
        <dbReference type="EMBL" id="MBB4927300.1"/>
    </source>
</evidence>
<evidence type="ECO:0000256" key="1">
    <source>
        <dbReference type="SAM" id="MobiDB-lite"/>
    </source>
</evidence>
<dbReference type="EMBL" id="JACHJV010000001">
    <property type="protein sequence ID" value="MBB4927300.1"/>
    <property type="molecule type" value="Genomic_DNA"/>
</dbReference>
<protein>
    <submittedName>
        <fullName evidence="2">Uncharacterized protein</fullName>
    </submittedName>
</protein>
<evidence type="ECO:0000313" key="3">
    <source>
        <dbReference type="Proteomes" id="UP000540506"/>
    </source>
</evidence>
<organism evidence="2 3">
    <name type="scientific">Kitasatospora kifunensis</name>
    <name type="common">Streptomyces kifunensis</name>
    <dbReference type="NCBI Taxonomy" id="58351"/>
    <lineage>
        <taxon>Bacteria</taxon>
        <taxon>Bacillati</taxon>
        <taxon>Actinomycetota</taxon>
        <taxon>Actinomycetes</taxon>
        <taxon>Kitasatosporales</taxon>
        <taxon>Streptomycetaceae</taxon>
        <taxon>Kitasatospora</taxon>
    </lineage>
</organism>
<dbReference type="AlphaFoldDB" id="A0A7W7VZ39"/>
<dbReference type="Proteomes" id="UP000540506">
    <property type="component" value="Unassembled WGS sequence"/>
</dbReference>
<accession>A0A7W7VZ39</accession>
<comment type="caution">
    <text evidence="2">The sequence shown here is derived from an EMBL/GenBank/DDBJ whole genome shotgun (WGS) entry which is preliminary data.</text>
</comment>
<reference evidence="2 3" key="1">
    <citation type="submission" date="2020-08" db="EMBL/GenBank/DDBJ databases">
        <title>Sequencing the genomes of 1000 actinobacteria strains.</title>
        <authorList>
            <person name="Klenk H.-P."/>
        </authorList>
    </citation>
    <scope>NUCLEOTIDE SEQUENCE [LARGE SCALE GENOMIC DNA]</scope>
    <source>
        <strain evidence="2 3">DSM 41654</strain>
    </source>
</reference>
<keyword evidence="3" id="KW-1185">Reference proteome</keyword>
<gene>
    <name evidence="2" type="ORF">FHR34_006293</name>
</gene>
<name>A0A7W7VZ39_KITKI</name>
<dbReference type="RefSeq" id="WP_184941442.1">
    <property type="nucleotide sequence ID" value="NZ_JACHJV010000001.1"/>
</dbReference>
<sequence length="247" mass="26796">MLLSGFPATTGGGKVPRLYTVGLEVALRRLMDLGAVGDSFDGRDVEAFSAARNVAVHGGGEEMDLEVLIGIFVRIVDSLLDDLSVDRLGYWGPWAHIAVEVRGGEEQRLRDEVRRRIAIASELFESLDEESRAAAVRRAEIATATTPRHLVFQCPACENDGLLGGWYTRRIVSEEVMDEAVFFVEKFSCSACELWVEGQTEIRLGNVVPSLALYGDEIPQSEASSPSATDLAAPVEGSAPLAVIDEE</sequence>
<proteinExistence type="predicted"/>
<feature type="region of interest" description="Disordered" evidence="1">
    <location>
        <begin position="220"/>
        <end position="247"/>
    </location>
</feature>